<reference evidence="2 3" key="1">
    <citation type="journal article" date="2023" name="Plants (Basel)">
        <title>Bridging the Gap: Combining Genomics and Transcriptomics Approaches to Understand Stylosanthes scabra, an Orphan Legume from the Brazilian Caatinga.</title>
        <authorList>
            <person name="Ferreira-Neto J.R.C."/>
            <person name="da Silva M.D."/>
            <person name="Binneck E."/>
            <person name="de Melo N.F."/>
            <person name="da Silva R.H."/>
            <person name="de Melo A.L.T.M."/>
            <person name="Pandolfi V."/>
            <person name="Bustamante F.O."/>
            <person name="Brasileiro-Vidal A.C."/>
            <person name="Benko-Iseppon A.M."/>
        </authorList>
    </citation>
    <scope>NUCLEOTIDE SEQUENCE [LARGE SCALE GENOMIC DNA]</scope>
    <source>
        <tissue evidence="2">Leaves</tissue>
    </source>
</reference>
<dbReference type="Proteomes" id="UP001341840">
    <property type="component" value="Unassembled WGS sequence"/>
</dbReference>
<evidence type="ECO:0000313" key="2">
    <source>
        <dbReference type="EMBL" id="MED6155036.1"/>
    </source>
</evidence>
<organism evidence="2 3">
    <name type="scientific">Stylosanthes scabra</name>
    <dbReference type="NCBI Taxonomy" id="79078"/>
    <lineage>
        <taxon>Eukaryota</taxon>
        <taxon>Viridiplantae</taxon>
        <taxon>Streptophyta</taxon>
        <taxon>Embryophyta</taxon>
        <taxon>Tracheophyta</taxon>
        <taxon>Spermatophyta</taxon>
        <taxon>Magnoliopsida</taxon>
        <taxon>eudicotyledons</taxon>
        <taxon>Gunneridae</taxon>
        <taxon>Pentapetalae</taxon>
        <taxon>rosids</taxon>
        <taxon>fabids</taxon>
        <taxon>Fabales</taxon>
        <taxon>Fabaceae</taxon>
        <taxon>Papilionoideae</taxon>
        <taxon>50 kb inversion clade</taxon>
        <taxon>dalbergioids sensu lato</taxon>
        <taxon>Dalbergieae</taxon>
        <taxon>Pterocarpus clade</taxon>
        <taxon>Stylosanthes</taxon>
    </lineage>
</organism>
<evidence type="ECO:0000313" key="3">
    <source>
        <dbReference type="Proteomes" id="UP001341840"/>
    </source>
</evidence>
<sequence length="97" mass="10955">MTRRRLSSATKRKRQRGGAGSCATYMNMTVSAVKRKRWKKEATGGTKRGRDSDEDVCFVHHVMKLEWMAVMLPRVSIDLMEREMLLIVAGAVGNPSE</sequence>
<evidence type="ECO:0000256" key="1">
    <source>
        <dbReference type="SAM" id="MobiDB-lite"/>
    </source>
</evidence>
<name>A0ABU6U4F7_9FABA</name>
<feature type="region of interest" description="Disordered" evidence="1">
    <location>
        <begin position="1"/>
        <end position="21"/>
    </location>
</feature>
<dbReference type="EMBL" id="JASCZI010120832">
    <property type="protein sequence ID" value="MED6155036.1"/>
    <property type="molecule type" value="Genomic_DNA"/>
</dbReference>
<proteinExistence type="predicted"/>
<feature type="compositionally biased region" description="Basic residues" evidence="1">
    <location>
        <begin position="1"/>
        <end position="16"/>
    </location>
</feature>
<keyword evidence="3" id="KW-1185">Reference proteome</keyword>
<accession>A0ABU6U4F7</accession>
<gene>
    <name evidence="2" type="ORF">PIB30_001718</name>
</gene>
<protein>
    <submittedName>
        <fullName evidence="2">Uncharacterized protein</fullName>
    </submittedName>
</protein>
<comment type="caution">
    <text evidence="2">The sequence shown here is derived from an EMBL/GenBank/DDBJ whole genome shotgun (WGS) entry which is preliminary data.</text>
</comment>